<dbReference type="PANTHER" id="PTHR47649:SF1">
    <property type="entry name" value="RIBONUCLEASE D"/>
    <property type="match status" value="1"/>
</dbReference>
<name>A0ABT0EA99_9GAMM</name>
<dbReference type="Gene3D" id="3.30.420.10">
    <property type="entry name" value="Ribonuclease H-like superfamily/Ribonuclease H"/>
    <property type="match status" value="1"/>
</dbReference>
<dbReference type="Pfam" id="PF01612">
    <property type="entry name" value="DNA_pol_A_exo1"/>
    <property type="match status" value="1"/>
</dbReference>
<dbReference type="NCBIfam" id="TIGR01388">
    <property type="entry name" value="rnd"/>
    <property type="match status" value="1"/>
</dbReference>
<keyword evidence="5 6" id="KW-0269">Exonuclease</keyword>
<dbReference type="SUPFAM" id="SSF47819">
    <property type="entry name" value="HRDC-like"/>
    <property type="match status" value="2"/>
</dbReference>
<dbReference type="Gene3D" id="1.10.150.80">
    <property type="entry name" value="HRDC domain"/>
    <property type="match status" value="2"/>
</dbReference>
<dbReference type="InterPro" id="IPR002562">
    <property type="entry name" value="3'-5'_exonuclease_dom"/>
</dbReference>
<evidence type="ECO:0000256" key="7">
    <source>
        <dbReference type="SAM" id="MobiDB-lite"/>
    </source>
</evidence>
<evidence type="ECO:0000256" key="1">
    <source>
        <dbReference type="ARBA" id="ARBA00022490"/>
    </source>
</evidence>
<dbReference type="SMART" id="SM00341">
    <property type="entry name" value="HRDC"/>
    <property type="match status" value="1"/>
</dbReference>
<evidence type="ECO:0000313" key="10">
    <source>
        <dbReference type="Proteomes" id="UP001165524"/>
    </source>
</evidence>
<comment type="catalytic activity">
    <reaction evidence="6">
        <text>Exonucleolytic cleavage that removes extra residues from the 3'-terminus of tRNA to produce 5'-mononucleotides.</text>
        <dbReference type="EC" id="3.1.13.5"/>
    </reaction>
</comment>
<evidence type="ECO:0000259" key="8">
    <source>
        <dbReference type="PROSITE" id="PS50967"/>
    </source>
</evidence>
<evidence type="ECO:0000256" key="4">
    <source>
        <dbReference type="ARBA" id="ARBA00022801"/>
    </source>
</evidence>
<evidence type="ECO:0000313" key="9">
    <source>
        <dbReference type="EMBL" id="MCK0538729.1"/>
    </source>
</evidence>
<dbReference type="PROSITE" id="PS50967">
    <property type="entry name" value="HRDC"/>
    <property type="match status" value="1"/>
</dbReference>
<comment type="function">
    <text evidence="6">Exonuclease involved in the 3' processing of various precursor tRNAs. Initiates hydrolysis at the 3'-terminus of an RNA molecule and releases 5'-mononucleotides.</text>
</comment>
<dbReference type="InterPro" id="IPR010997">
    <property type="entry name" value="HRDC-like_sf"/>
</dbReference>
<dbReference type="InterPro" id="IPR044876">
    <property type="entry name" value="HRDC_dom_sf"/>
</dbReference>
<keyword evidence="2 6" id="KW-0819">tRNA processing</keyword>
<feature type="compositionally biased region" description="Pro residues" evidence="7">
    <location>
        <begin position="283"/>
        <end position="293"/>
    </location>
</feature>
<keyword evidence="1 6" id="KW-0963">Cytoplasm</keyword>
<comment type="cofactor">
    <cofactor evidence="6">
        <name>a divalent metal cation</name>
        <dbReference type="ChEBI" id="CHEBI:60240"/>
    </cofactor>
</comment>
<dbReference type="InterPro" id="IPR012337">
    <property type="entry name" value="RNaseH-like_sf"/>
</dbReference>
<dbReference type="HAMAP" id="MF_01899">
    <property type="entry name" value="RNase_D"/>
    <property type="match status" value="1"/>
</dbReference>
<dbReference type="SMART" id="SM00474">
    <property type="entry name" value="35EXOc"/>
    <property type="match status" value="1"/>
</dbReference>
<dbReference type="InterPro" id="IPR002121">
    <property type="entry name" value="HRDC_dom"/>
</dbReference>
<dbReference type="InterPro" id="IPR036397">
    <property type="entry name" value="RNaseH_sf"/>
</dbReference>
<dbReference type="RefSeq" id="WP_246953625.1">
    <property type="nucleotide sequence ID" value="NZ_JALKII010000012.1"/>
</dbReference>
<feature type="domain" description="HRDC" evidence="8">
    <location>
        <begin position="208"/>
        <end position="287"/>
    </location>
</feature>
<dbReference type="Pfam" id="PF00570">
    <property type="entry name" value="HRDC"/>
    <property type="match status" value="1"/>
</dbReference>
<comment type="subcellular location">
    <subcellularLocation>
        <location evidence="6">Cytoplasm</location>
    </subcellularLocation>
</comment>
<organism evidence="9 10">
    <name type="scientific">Alcanivorax quisquiliarum</name>
    <dbReference type="NCBI Taxonomy" id="2933565"/>
    <lineage>
        <taxon>Bacteria</taxon>
        <taxon>Pseudomonadati</taxon>
        <taxon>Pseudomonadota</taxon>
        <taxon>Gammaproteobacteria</taxon>
        <taxon>Oceanospirillales</taxon>
        <taxon>Alcanivoracaceae</taxon>
        <taxon>Alcanivorax</taxon>
    </lineage>
</organism>
<dbReference type="GO" id="GO:0033890">
    <property type="term" value="F:ribonuclease D activity"/>
    <property type="evidence" value="ECO:0007669"/>
    <property type="project" value="UniProtKB-EC"/>
</dbReference>
<dbReference type="CDD" id="cd06142">
    <property type="entry name" value="RNaseD_exo"/>
    <property type="match status" value="1"/>
</dbReference>
<dbReference type="EC" id="3.1.13.5" evidence="6"/>
<comment type="caution">
    <text evidence="9">The sequence shown here is derived from an EMBL/GenBank/DDBJ whole genome shotgun (WGS) entry which is preliminary data.</text>
</comment>
<proteinExistence type="inferred from homology"/>
<dbReference type="SUPFAM" id="SSF53098">
    <property type="entry name" value="Ribonuclease H-like"/>
    <property type="match status" value="1"/>
</dbReference>
<keyword evidence="10" id="KW-1185">Reference proteome</keyword>
<sequence length="361" mass="40510">MTYRWIEDAATLQTAVAGLEAGQTLYLDTEFMRERTFWPQLALVQVNTGDDIWLIDVLALADRTPLAQLLTGRPLVMHACSEDIEALHVFAGVLPVEVLDTQIAASLCGFDLQCSYQRLVRELAGVELPKDATRTDWLKRPLSAQQLAYARDDVVWLPQLATELRERLSNLGRLGWWQEECERLVASVQHQVAEEDAWKQVKGAGHLGGVALSRLRALAAWRDRMARERDLPRGFIVRDPAMLALAEQAPVKREALVALGVHQSVARRDGDTILALLKEAASQPPPPPLPEPPDATQRGQVKQLRSRVAELASGLGLEPEVLVRRRWLEALVRAPERVPEPMQGWRRDRVARPLQEMLLDD</sequence>
<dbReference type="Proteomes" id="UP001165524">
    <property type="component" value="Unassembled WGS sequence"/>
</dbReference>
<keyword evidence="3 6" id="KW-0540">Nuclease</keyword>
<dbReference type="EMBL" id="JALKII010000012">
    <property type="protein sequence ID" value="MCK0538729.1"/>
    <property type="molecule type" value="Genomic_DNA"/>
</dbReference>
<protein>
    <recommendedName>
        <fullName evidence="6">Ribonuclease D</fullName>
        <shortName evidence="6">RNase D</shortName>
        <ecNumber evidence="6">3.1.13.5</ecNumber>
    </recommendedName>
</protein>
<gene>
    <name evidence="6 9" type="primary">rnd</name>
    <name evidence="9" type="ORF">MU846_13525</name>
</gene>
<evidence type="ECO:0000256" key="3">
    <source>
        <dbReference type="ARBA" id="ARBA00022722"/>
    </source>
</evidence>
<evidence type="ECO:0000256" key="6">
    <source>
        <dbReference type="HAMAP-Rule" id="MF_01899"/>
    </source>
</evidence>
<feature type="region of interest" description="Disordered" evidence="7">
    <location>
        <begin position="281"/>
        <end position="300"/>
    </location>
</feature>
<keyword evidence="4 6" id="KW-0378">Hydrolase</keyword>
<comment type="similarity">
    <text evidence="6">Belongs to the RNase D family.</text>
</comment>
<dbReference type="InterPro" id="IPR006292">
    <property type="entry name" value="RNase_D"/>
</dbReference>
<evidence type="ECO:0000256" key="2">
    <source>
        <dbReference type="ARBA" id="ARBA00022694"/>
    </source>
</evidence>
<evidence type="ECO:0000256" key="5">
    <source>
        <dbReference type="ARBA" id="ARBA00022839"/>
    </source>
</evidence>
<dbReference type="InterPro" id="IPR051086">
    <property type="entry name" value="RNase_D-like"/>
</dbReference>
<accession>A0ABT0EA99</accession>
<reference evidence="9" key="1">
    <citation type="submission" date="2022-04" db="EMBL/GenBank/DDBJ databases">
        <title>Alcanivorax sp. CY1518 draft genome sequence.</title>
        <authorList>
            <person name="Zhao G."/>
            <person name="An M."/>
        </authorList>
    </citation>
    <scope>NUCLEOTIDE SEQUENCE</scope>
    <source>
        <strain evidence="9">CY1518</strain>
    </source>
</reference>
<dbReference type="PANTHER" id="PTHR47649">
    <property type="entry name" value="RIBONUCLEASE D"/>
    <property type="match status" value="1"/>
</dbReference>